<accession>A0ABX7SI60</accession>
<sequence>MKTPIIAAALFFGLMATAATAQTTPPRANGAAAATLPDAFGEPEPDRTAALPPRPAATAPDIVRSEEALRAVIGSLQSDAIDYSMFSDDLATQIRERAADFTPLVRRFGALKSIDHRGQQDGADLFRVVFENQATDWVIAFNDDDRIAALLFRPAQD</sequence>
<evidence type="ECO:0000313" key="4">
    <source>
        <dbReference type="Proteomes" id="UP000663942"/>
    </source>
</evidence>
<keyword evidence="2" id="KW-0732">Signal</keyword>
<evidence type="ECO:0000256" key="2">
    <source>
        <dbReference type="SAM" id="SignalP"/>
    </source>
</evidence>
<feature type="signal peptide" evidence="2">
    <location>
        <begin position="1"/>
        <end position="21"/>
    </location>
</feature>
<dbReference type="Proteomes" id="UP000663942">
    <property type="component" value="Chromosome"/>
</dbReference>
<evidence type="ECO:0008006" key="5">
    <source>
        <dbReference type="Google" id="ProtNLM"/>
    </source>
</evidence>
<feature type="chain" id="PRO_5045894779" description="DUF3887 domain-containing protein" evidence="2">
    <location>
        <begin position="22"/>
        <end position="157"/>
    </location>
</feature>
<proteinExistence type="predicted"/>
<organism evidence="3 4">
    <name type="scientific">Brevundimonas pondensis</name>
    <dbReference type="NCBI Taxonomy" id="2774189"/>
    <lineage>
        <taxon>Bacteria</taxon>
        <taxon>Pseudomonadati</taxon>
        <taxon>Pseudomonadota</taxon>
        <taxon>Alphaproteobacteria</taxon>
        <taxon>Caulobacterales</taxon>
        <taxon>Caulobacteraceae</taxon>
        <taxon>Brevundimonas</taxon>
    </lineage>
</organism>
<dbReference type="RefSeq" id="WP_207823616.1">
    <property type="nucleotide sequence ID" value="NZ_CP062006.1"/>
</dbReference>
<reference evidence="3 4" key="1">
    <citation type="submission" date="2020-09" db="EMBL/GenBank/DDBJ databases">
        <title>Brevundimonas sp. LVF1 isolated from an oligotrophic pond in Goettingen, Germany.</title>
        <authorList>
            <person name="Friedrich I."/>
            <person name="Klassen A."/>
            <person name="Neubauer H."/>
            <person name="Schneider D."/>
            <person name="Hertel R."/>
            <person name="Daniel R."/>
        </authorList>
    </citation>
    <scope>NUCLEOTIDE SEQUENCE [LARGE SCALE GENOMIC DNA]</scope>
    <source>
        <strain evidence="3 4">LVF1</strain>
    </source>
</reference>
<keyword evidence="4" id="KW-1185">Reference proteome</keyword>
<feature type="region of interest" description="Disordered" evidence="1">
    <location>
        <begin position="25"/>
        <end position="56"/>
    </location>
</feature>
<evidence type="ECO:0000313" key="3">
    <source>
        <dbReference type="EMBL" id="QTC87367.1"/>
    </source>
</evidence>
<dbReference type="EMBL" id="CP062006">
    <property type="protein sequence ID" value="QTC87367.1"/>
    <property type="molecule type" value="Genomic_DNA"/>
</dbReference>
<gene>
    <name evidence="3" type="ORF">IFE19_14930</name>
</gene>
<name>A0ABX7SI60_9CAUL</name>
<protein>
    <recommendedName>
        <fullName evidence="5">DUF3887 domain-containing protein</fullName>
    </recommendedName>
</protein>
<evidence type="ECO:0000256" key="1">
    <source>
        <dbReference type="SAM" id="MobiDB-lite"/>
    </source>
</evidence>